<comment type="caution">
    <text evidence="9">The sequence shown here is derived from an EMBL/GenBank/DDBJ whole genome shotgun (WGS) entry which is preliminary data.</text>
</comment>
<dbReference type="InterPro" id="IPR011598">
    <property type="entry name" value="bHLH_dom"/>
</dbReference>
<evidence type="ECO:0000256" key="1">
    <source>
        <dbReference type="ARBA" id="ARBA00004123"/>
    </source>
</evidence>
<dbReference type="EMBL" id="JAINDJ010000003">
    <property type="protein sequence ID" value="KAG9454354.1"/>
    <property type="molecule type" value="Genomic_DNA"/>
</dbReference>
<evidence type="ECO:0000256" key="5">
    <source>
        <dbReference type="ARBA" id="ARBA00023163"/>
    </source>
</evidence>
<feature type="region of interest" description="Disordered" evidence="7">
    <location>
        <begin position="162"/>
        <end position="181"/>
    </location>
</feature>
<dbReference type="PROSITE" id="PS50888">
    <property type="entry name" value="BHLH"/>
    <property type="match status" value="1"/>
</dbReference>
<gene>
    <name evidence="9" type="ORF">H6P81_007258</name>
</gene>
<accession>A0AAV7F0S4</accession>
<reference evidence="9 10" key="1">
    <citation type="submission" date="2021-07" db="EMBL/GenBank/DDBJ databases">
        <title>The Aristolochia fimbriata genome: insights into angiosperm evolution, floral development and chemical biosynthesis.</title>
        <authorList>
            <person name="Jiao Y."/>
        </authorList>
    </citation>
    <scope>NUCLEOTIDE SEQUENCE [LARGE SCALE GENOMIC DNA]</scope>
    <source>
        <strain evidence="9">IBCAS-2021</strain>
        <tissue evidence="9">Leaf</tissue>
    </source>
</reference>
<dbReference type="CDD" id="cd11393">
    <property type="entry name" value="bHLH_AtbHLH_like"/>
    <property type="match status" value="1"/>
</dbReference>
<dbReference type="PANTHER" id="PTHR16223:SF238">
    <property type="entry name" value="TRANSCRIPTION FACTOR BHLH114"/>
    <property type="match status" value="1"/>
</dbReference>
<dbReference type="FunFam" id="4.10.280.10:FF:000032">
    <property type="entry name" value="Transcription factor bHLH123 family"/>
    <property type="match status" value="1"/>
</dbReference>
<evidence type="ECO:0000256" key="3">
    <source>
        <dbReference type="ARBA" id="ARBA00023015"/>
    </source>
</evidence>
<feature type="compositionally biased region" description="Basic and acidic residues" evidence="7">
    <location>
        <begin position="466"/>
        <end position="480"/>
    </location>
</feature>
<dbReference type="Gene3D" id="4.10.280.10">
    <property type="entry name" value="Helix-loop-helix DNA-binding domain"/>
    <property type="match status" value="1"/>
</dbReference>
<evidence type="ECO:0000256" key="6">
    <source>
        <dbReference type="ARBA" id="ARBA00023242"/>
    </source>
</evidence>
<evidence type="ECO:0000313" key="10">
    <source>
        <dbReference type="Proteomes" id="UP000825729"/>
    </source>
</evidence>
<keyword evidence="3" id="KW-0805">Transcription regulation</keyword>
<name>A0AAV7F0S4_ARIFI</name>
<dbReference type="AlphaFoldDB" id="A0AAV7F0S4"/>
<proteinExistence type="predicted"/>
<dbReference type="InterPro" id="IPR036638">
    <property type="entry name" value="HLH_DNA-bd_sf"/>
</dbReference>
<keyword evidence="5" id="KW-0804">Transcription</keyword>
<feature type="region of interest" description="Disordered" evidence="7">
    <location>
        <begin position="458"/>
        <end position="480"/>
    </location>
</feature>
<dbReference type="Proteomes" id="UP000825729">
    <property type="component" value="Unassembled WGS sequence"/>
</dbReference>
<dbReference type="GO" id="GO:0046983">
    <property type="term" value="F:protein dimerization activity"/>
    <property type="evidence" value="ECO:0007669"/>
    <property type="project" value="InterPro"/>
</dbReference>
<sequence>MAEEFQTGICSSSSNWWSSSNSSSSRNVVLAGSSSPCSAALTTDMGTFGSWPGTRTTSTSTHHDQNMARSCEESAASISSVSFQDSNNHGKVIINQASDSITAANSTTSSTSHLLMDSTLHMPGFGLASSPSTIDWSHALLRSSGRAESNFQAMLQEDLTSRHMESGGGGGGVQKDWSPKNFTAGDHESMNINTFKHMNQGFAFEQQRPNSSSGDSGLPSGCNFSMASNNNYVGCPSAVLQGLFDPELAAPQTTCYDVNRSVNFPSSSGQMNYRVNGNEIPGSWPPKFPQFLKSTSSPPPKQQPTNQLHFSNNTPYWNATAAAAAAAAINDVRSVPAAFYSSPHSQFLAQNFEDKPSCSNLTTKTNSEEVRDSCSATTTKKSGSETSSFKRPRIETPSPLPTFKVRKEKLGDRITALQQLVSPFGKTDTASVLYEAIEYIKFLHDQVTTLSTPYMKNGASMQHQQNSDKSKEGEGTKQDLRSRGLCLVPISSTFPVTNETTADFWTPTFGGTYR</sequence>
<dbReference type="SUPFAM" id="SSF47459">
    <property type="entry name" value="HLH, helix-loop-helix DNA-binding domain"/>
    <property type="match status" value="1"/>
</dbReference>
<keyword evidence="6" id="KW-0539">Nucleus</keyword>
<feature type="domain" description="BHLH" evidence="8">
    <location>
        <begin position="394"/>
        <end position="443"/>
    </location>
</feature>
<keyword evidence="10" id="KW-1185">Reference proteome</keyword>
<protein>
    <recommendedName>
        <fullName evidence="8">BHLH domain-containing protein</fullName>
    </recommendedName>
</protein>
<organism evidence="9 10">
    <name type="scientific">Aristolochia fimbriata</name>
    <name type="common">White veined hardy Dutchman's pipe vine</name>
    <dbReference type="NCBI Taxonomy" id="158543"/>
    <lineage>
        <taxon>Eukaryota</taxon>
        <taxon>Viridiplantae</taxon>
        <taxon>Streptophyta</taxon>
        <taxon>Embryophyta</taxon>
        <taxon>Tracheophyta</taxon>
        <taxon>Spermatophyta</taxon>
        <taxon>Magnoliopsida</taxon>
        <taxon>Magnoliidae</taxon>
        <taxon>Piperales</taxon>
        <taxon>Aristolochiaceae</taxon>
        <taxon>Aristolochia</taxon>
    </lineage>
</organism>
<comment type="subcellular location">
    <subcellularLocation>
        <location evidence="1">Nucleus</location>
    </subcellularLocation>
</comment>
<feature type="compositionally biased region" description="Low complexity" evidence="7">
    <location>
        <begin position="11"/>
        <end position="20"/>
    </location>
</feature>
<dbReference type="PANTHER" id="PTHR16223">
    <property type="entry name" value="TRANSCRIPTION FACTOR BHLH83-RELATED"/>
    <property type="match status" value="1"/>
</dbReference>
<feature type="region of interest" description="Disordered" evidence="7">
    <location>
        <begin position="372"/>
        <end position="400"/>
    </location>
</feature>
<evidence type="ECO:0000256" key="7">
    <source>
        <dbReference type="SAM" id="MobiDB-lite"/>
    </source>
</evidence>
<dbReference type="GO" id="GO:0005634">
    <property type="term" value="C:nucleus"/>
    <property type="evidence" value="ECO:0007669"/>
    <property type="project" value="UniProtKB-SubCell"/>
</dbReference>
<evidence type="ECO:0000313" key="9">
    <source>
        <dbReference type="EMBL" id="KAG9454354.1"/>
    </source>
</evidence>
<feature type="compositionally biased region" description="Low complexity" evidence="7">
    <location>
        <begin position="375"/>
        <end position="389"/>
    </location>
</feature>
<feature type="region of interest" description="Disordered" evidence="7">
    <location>
        <begin position="49"/>
        <end position="68"/>
    </location>
</feature>
<dbReference type="GO" id="GO:0000978">
    <property type="term" value="F:RNA polymerase II cis-regulatory region sequence-specific DNA binding"/>
    <property type="evidence" value="ECO:0007669"/>
    <property type="project" value="TreeGrafter"/>
</dbReference>
<keyword evidence="4" id="KW-0238">DNA-binding</keyword>
<dbReference type="InterPro" id="IPR045843">
    <property type="entry name" value="IND-like"/>
</dbReference>
<dbReference type="InterPro" id="IPR045239">
    <property type="entry name" value="bHLH95_bHLH"/>
</dbReference>
<feature type="region of interest" description="Disordered" evidence="7">
    <location>
        <begin position="1"/>
        <end position="20"/>
    </location>
</feature>
<feature type="region of interest" description="Disordered" evidence="7">
    <location>
        <begin position="292"/>
        <end position="313"/>
    </location>
</feature>
<evidence type="ECO:0000256" key="2">
    <source>
        <dbReference type="ARBA" id="ARBA00011738"/>
    </source>
</evidence>
<evidence type="ECO:0000256" key="4">
    <source>
        <dbReference type="ARBA" id="ARBA00023125"/>
    </source>
</evidence>
<dbReference type="GO" id="GO:0000981">
    <property type="term" value="F:DNA-binding transcription factor activity, RNA polymerase II-specific"/>
    <property type="evidence" value="ECO:0007669"/>
    <property type="project" value="TreeGrafter"/>
</dbReference>
<evidence type="ECO:0000259" key="8">
    <source>
        <dbReference type="PROSITE" id="PS50888"/>
    </source>
</evidence>
<comment type="subunit">
    <text evidence="2">Homodimer.</text>
</comment>